<protein>
    <submittedName>
        <fullName evidence="4">Zinc-binding dehydrogenase</fullName>
    </submittedName>
</protein>
<dbReference type="GO" id="GO:0070402">
    <property type="term" value="F:NADPH binding"/>
    <property type="evidence" value="ECO:0007669"/>
    <property type="project" value="TreeGrafter"/>
</dbReference>
<evidence type="ECO:0000256" key="2">
    <source>
        <dbReference type="ARBA" id="ARBA00023002"/>
    </source>
</evidence>
<gene>
    <name evidence="4" type="ORF">MOO44_08490</name>
</gene>
<evidence type="ECO:0000259" key="3">
    <source>
        <dbReference type="SMART" id="SM00829"/>
    </source>
</evidence>
<feature type="domain" description="Enoyl reductase (ER)" evidence="3">
    <location>
        <begin position="7"/>
        <end position="316"/>
    </location>
</feature>
<dbReference type="NCBIfam" id="TIGR02824">
    <property type="entry name" value="quinone_pig3"/>
    <property type="match status" value="1"/>
</dbReference>
<dbReference type="Pfam" id="PF08240">
    <property type="entry name" value="ADH_N"/>
    <property type="match status" value="1"/>
</dbReference>
<accession>A0A976RS87</accession>
<dbReference type="Proteomes" id="UP000831181">
    <property type="component" value="Chromosome"/>
</dbReference>
<dbReference type="InterPro" id="IPR036291">
    <property type="entry name" value="NAD(P)-bd_dom_sf"/>
</dbReference>
<dbReference type="InterPro" id="IPR013149">
    <property type="entry name" value="ADH-like_C"/>
</dbReference>
<dbReference type="EMBL" id="CP093361">
    <property type="protein sequence ID" value="UQS86887.1"/>
    <property type="molecule type" value="Genomic_DNA"/>
</dbReference>
<dbReference type="RefSeq" id="WP_260116687.1">
    <property type="nucleotide sequence ID" value="NZ_CP093361.1"/>
</dbReference>
<sequence length="318" mass="33993">MKAVTIHSLGQANPLVDVPTPAVPADSVLIKVHATAVNNVDLAWATGKRKKDDTILGLEVSGEVVESNSAVKVGQRVAAFVVGGAYAEFVSVPANRVIPLPETVSYSKGACIPVSYLTAYQSLFWLGQLQDHQTVLIHGGAGGVGSAATQLAKALKDVTVITTSSAAKTQACKENGADYAIDYEHQDFEAEVDQITDHQGVDLIIDFIGASYFQRNLNALHTDGHIVIIGTLGGEIVDQFNLRYIMVKRATVTGSMLMPRSEEYKAKLTTEFAQKTAQLFADGKLDPVVSGAFDLPDALAAQKFMHDKQNVGKIVLKV</sequence>
<keyword evidence="1" id="KW-0521">NADP</keyword>
<evidence type="ECO:0000313" key="5">
    <source>
        <dbReference type="Proteomes" id="UP000831181"/>
    </source>
</evidence>
<organism evidence="4 5">
    <name type="scientific">Nicoliella spurrieriana</name>
    <dbReference type="NCBI Taxonomy" id="2925830"/>
    <lineage>
        <taxon>Bacteria</taxon>
        <taxon>Bacillati</taxon>
        <taxon>Bacillota</taxon>
        <taxon>Bacilli</taxon>
        <taxon>Lactobacillales</taxon>
        <taxon>Lactobacillaceae</taxon>
        <taxon>Nicoliella</taxon>
    </lineage>
</organism>
<name>A0A976RS87_9LACO</name>
<reference evidence="4" key="1">
    <citation type="journal article" date="2022" name="Int. J. Syst. Evol. Microbiol.">
        <title>Apilactobacillus apisilvae sp. nov., Nicolia spurrieriana gen. nov. sp. nov., Bombilactobacillus folatiphilus sp. nov. and Bombilactobacillus thymidiniphilus sp. nov., four new lactic acid bacterial isolates from stingless bees Tetragonula carbonaria and Austroplebeia australis.</title>
        <authorList>
            <person name="Oliphant S.A."/>
            <person name="Watson-Haigh N.S."/>
            <person name="Sumby K.M."/>
            <person name="Gardner J."/>
            <person name="Groom S."/>
            <person name="Jiranek V."/>
        </authorList>
    </citation>
    <scope>NUCLEOTIDE SEQUENCE</scope>
    <source>
        <strain evidence="4">SGEP1_A5</strain>
    </source>
</reference>
<dbReference type="Gene3D" id="3.90.180.10">
    <property type="entry name" value="Medium-chain alcohol dehydrogenases, catalytic domain"/>
    <property type="match status" value="1"/>
</dbReference>
<proteinExistence type="predicted"/>
<dbReference type="SUPFAM" id="SSF50129">
    <property type="entry name" value="GroES-like"/>
    <property type="match status" value="1"/>
</dbReference>
<dbReference type="InterPro" id="IPR011032">
    <property type="entry name" value="GroES-like_sf"/>
</dbReference>
<dbReference type="InterPro" id="IPR020843">
    <property type="entry name" value="ER"/>
</dbReference>
<keyword evidence="5" id="KW-1185">Reference proteome</keyword>
<keyword evidence="2" id="KW-0560">Oxidoreductase</keyword>
<dbReference type="AlphaFoldDB" id="A0A976RS87"/>
<dbReference type="InterPro" id="IPR013154">
    <property type="entry name" value="ADH-like_N"/>
</dbReference>
<evidence type="ECO:0000256" key="1">
    <source>
        <dbReference type="ARBA" id="ARBA00022857"/>
    </source>
</evidence>
<dbReference type="PANTHER" id="PTHR48106:SF18">
    <property type="entry name" value="QUINONE OXIDOREDUCTASE PIG3"/>
    <property type="match status" value="1"/>
</dbReference>
<dbReference type="SUPFAM" id="SSF51735">
    <property type="entry name" value="NAD(P)-binding Rossmann-fold domains"/>
    <property type="match status" value="1"/>
</dbReference>
<dbReference type="Gene3D" id="3.40.50.720">
    <property type="entry name" value="NAD(P)-binding Rossmann-like Domain"/>
    <property type="match status" value="1"/>
</dbReference>
<dbReference type="SMART" id="SM00829">
    <property type="entry name" value="PKS_ER"/>
    <property type="match status" value="1"/>
</dbReference>
<dbReference type="GO" id="GO:0016651">
    <property type="term" value="F:oxidoreductase activity, acting on NAD(P)H"/>
    <property type="evidence" value="ECO:0007669"/>
    <property type="project" value="TreeGrafter"/>
</dbReference>
<evidence type="ECO:0000313" key="4">
    <source>
        <dbReference type="EMBL" id="UQS86887.1"/>
    </source>
</evidence>
<dbReference type="PANTHER" id="PTHR48106">
    <property type="entry name" value="QUINONE OXIDOREDUCTASE PIG3-RELATED"/>
    <property type="match status" value="1"/>
</dbReference>
<dbReference type="Pfam" id="PF00107">
    <property type="entry name" value="ADH_zinc_N"/>
    <property type="match status" value="1"/>
</dbReference>
<dbReference type="InterPro" id="IPR014189">
    <property type="entry name" value="Quinone_OxRdtase_PIG3"/>
</dbReference>
<dbReference type="KEGG" id="lbe:MOO44_08490"/>